<dbReference type="EMBL" id="JBCGDP010000039">
    <property type="protein sequence ID" value="MEM0578759.1"/>
    <property type="molecule type" value="Genomic_DNA"/>
</dbReference>
<sequence>MPIQNFPERNRKEDLILKLKQQQDLNNINKKYFDLFNEGYLGFTLMGNDKYHAVWQFIDPADFPISPYIKKKLTKGNDVMLKEITDFIDNKISTNYLYIVRGGEALNQGLINLNKVIFTNNFYKYLKSKDFLFYELFLDEKKEKFVILFEDFEGEYLNIYFGSFLKDGTVFFSPRLL</sequence>
<reference evidence="1 2" key="1">
    <citation type="submission" date="2024-03" db="EMBL/GenBank/DDBJ databases">
        <title>Two novel species of the genus Flavobacterium exhibiting potentially degradation of complex polysaccharides.</title>
        <authorList>
            <person name="Lian X."/>
        </authorList>
    </citation>
    <scope>NUCLEOTIDE SEQUENCE [LARGE SCALE GENOMIC DNA]</scope>
    <source>
        <strain evidence="1 2">N6</strain>
    </source>
</reference>
<evidence type="ECO:0000313" key="1">
    <source>
        <dbReference type="EMBL" id="MEM0578759.1"/>
    </source>
</evidence>
<protein>
    <submittedName>
        <fullName evidence="1">Uncharacterized protein</fullName>
    </submittedName>
</protein>
<evidence type="ECO:0000313" key="2">
    <source>
        <dbReference type="Proteomes" id="UP001468798"/>
    </source>
</evidence>
<dbReference type="Proteomes" id="UP001468798">
    <property type="component" value="Unassembled WGS sequence"/>
</dbReference>
<gene>
    <name evidence="1" type="ORF">WFZ86_19815</name>
</gene>
<name>A0ABU9NTT3_9FLAO</name>
<accession>A0ABU9NTT3</accession>
<organism evidence="1 2">
    <name type="scientific">Flavobacterium polysaccharolyticum</name>
    <dbReference type="NCBI Taxonomy" id="3133148"/>
    <lineage>
        <taxon>Bacteria</taxon>
        <taxon>Pseudomonadati</taxon>
        <taxon>Bacteroidota</taxon>
        <taxon>Flavobacteriia</taxon>
        <taxon>Flavobacteriales</taxon>
        <taxon>Flavobacteriaceae</taxon>
        <taxon>Flavobacterium</taxon>
    </lineage>
</organism>
<proteinExistence type="predicted"/>
<dbReference type="RefSeq" id="WP_342693562.1">
    <property type="nucleotide sequence ID" value="NZ_JBCGDP010000039.1"/>
</dbReference>
<comment type="caution">
    <text evidence="1">The sequence shown here is derived from an EMBL/GenBank/DDBJ whole genome shotgun (WGS) entry which is preliminary data.</text>
</comment>
<keyword evidence="2" id="KW-1185">Reference proteome</keyword>